<comment type="pathway">
    <text evidence="2">Cell wall biogenesis; cell wall polysaccharide biosynthesis.</text>
</comment>
<evidence type="ECO:0000256" key="10">
    <source>
        <dbReference type="ARBA" id="ARBA00093448"/>
    </source>
</evidence>
<evidence type="ECO:0000256" key="2">
    <source>
        <dbReference type="ARBA" id="ARBA00004776"/>
    </source>
</evidence>
<organism evidence="13 14">
    <name type="scientific">Thiobacillus denitrificans</name>
    <dbReference type="NCBI Taxonomy" id="36861"/>
    <lineage>
        <taxon>Bacteria</taxon>
        <taxon>Pseudomonadati</taxon>
        <taxon>Pseudomonadota</taxon>
        <taxon>Betaproteobacteria</taxon>
        <taxon>Nitrosomonadales</taxon>
        <taxon>Thiobacillaceae</taxon>
        <taxon>Thiobacillus</taxon>
    </lineage>
</organism>
<comment type="cofactor">
    <cofactor evidence="1">
        <name>Zn(2+)</name>
        <dbReference type="ChEBI" id="CHEBI:29105"/>
    </cofactor>
</comment>
<evidence type="ECO:0000256" key="4">
    <source>
        <dbReference type="ARBA" id="ARBA00022723"/>
    </source>
</evidence>
<keyword evidence="14" id="KW-1185">Reference proteome</keyword>
<evidence type="ECO:0000313" key="13">
    <source>
        <dbReference type="EMBL" id="KVW94958.1"/>
    </source>
</evidence>
<proteinExistence type="inferred from homology"/>
<dbReference type="GO" id="GO:0006508">
    <property type="term" value="P:proteolysis"/>
    <property type="evidence" value="ECO:0007669"/>
    <property type="project" value="UniProtKB-KW"/>
</dbReference>
<dbReference type="SUPFAM" id="SSF55166">
    <property type="entry name" value="Hedgehog/DD-peptidase"/>
    <property type="match status" value="1"/>
</dbReference>
<dbReference type="RefSeq" id="WP_059756289.1">
    <property type="nucleotide sequence ID" value="NZ_LDUG01000029.1"/>
</dbReference>
<dbReference type="GO" id="GO:0046872">
    <property type="term" value="F:metal ion binding"/>
    <property type="evidence" value="ECO:0007669"/>
    <property type="project" value="UniProtKB-KW"/>
</dbReference>
<comment type="similarity">
    <text evidence="10">Belongs to the peptidase M15 family.</text>
</comment>
<dbReference type="AlphaFoldDB" id="A0A106BM18"/>
<feature type="chain" id="PRO_5007125661" description="Murein endopeptidase K" evidence="12">
    <location>
        <begin position="26"/>
        <end position="180"/>
    </location>
</feature>
<dbReference type="PROSITE" id="PS51318">
    <property type="entry name" value="TAT"/>
    <property type="match status" value="1"/>
</dbReference>
<keyword evidence="9" id="KW-0961">Cell wall biogenesis/degradation</keyword>
<dbReference type="PANTHER" id="PTHR37425">
    <property type="match status" value="1"/>
</dbReference>
<dbReference type="STRING" id="1123392.GCA_000376425_01086"/>
<evidence type="ECO:0000256" key="9">
    <source>
        <dbReference type="ARBA" id="ARBA00023316"/>
    </source>
</evidence>
<keyword evidence="6" id="KW-0378">Hydrolase</keyword>
<evidence type="ECO:0000256" key="5">
    <source>
        <dbReference type="ARBA" id="ARBA00022729"/>
    </source>
</evidence>
<evidence type="ECO:0000256" key="1">
    <source>
        <dbReference type="ARBA" id="ARBA00001947"/>
    </source>
</evidence>
<evidence type="ECO:0000256" key="12">
    <source>
        <dbReference type="SAM" id="SignalP"/>
    </source>
</evidence>
<gene>
    <name evidence="13" type="ORF">ABW22_10955</name>
</gene>
<dbReference type="EMBL" id="LDUG01000029">
    <property type="protein sequence ID" value="KVW94958.1"/>
    <property type="molecule type" value="Genomic_DNA"/>
</dbReference>
<evidence type="ECO:0000256" key="6">
    <source>
        <dbReference type="ARBA" id="ARBA00022801"/>
    </source>
</evidence>
<evidence type="ECO:0000313" key="14">
    <source>
        <dbReference type="Proteomes" id="UP000064243"/>
    </source>
</evidence>
<dbReference type="GO" id="GO:0071555">
    <property type="term" value="P:cell wall organization"/>
    <property type="evidence" value="ECO:0007669"/>
    <property type="project" value="UniProtKB-KW"/>
</dbReference>
<keyword evidence="3" id="KW-0645">Protease</keyword>
<keyword evidence="8" id="KW-0482">Metalloprotease</keyword>
<evidence type="ECO:0000256" key="11">
    <source>
        <dbReference type="ARBA" id="ARBA00093666"/>
    </source>
</evidence>
<dbReference type="InterPro" id="IPR009045">
    <property type="entry name" value="Zn_M74/Hedgehog-like"/>
</dbReference>
<accession>A0A106BM18</accession>
<dbReference type="InterPro" id="IPR010275">
    <property type="entry name" value="MepK"/>
</dbReference>
<dbReference type="Gene3D" id="3.30.1380.10">
    <property type="match status" value="1"/>
</dbReference>
<keyword evidence="5 12" id="KW-0732">Signal</keyword>
<keyword evidence="4" id="KW-0479">Metal-binding</keyword>
<dbReference type="Proteomes" id="UP000064243">
    <property type="component" value="Unassembled WGS sequence"/>
</dbReference>
<dbReference type="CDD" id="cd14844">
    <property type="entry name" value="Zn-DD-carboxypeptidase_like"/>
    <property type="match status" value="1"/>
</dbReference>
<protein>
    <recommendedName>
        <fullName evidence="11">Murein endopeptidase K</fullName>
    </recommendedName>
</protein>
<dbReference type="GO" id="GO:0008237">
    <property type="term" value="F:metallopeptidase activity"/>
    <property type="evidence" value="ECO:0007669"/>
    <property type="project" value="UniProtKB-KW"/>
</dbReference>
<dbReference type="InterPro" id="IPR006311">
    <property type="entry name" value="TAT_signal"/>
</dbReference>
<dbReference type="Pfam" id="PF05951">
    <property type="entry name" value="Peptidase_M15_2"/>
    <property type="match status" value="1"/>
</dbReference>
<feature type="signal peptide" evidence="12">
    <location>
        <begin position="1"/>
        <end position="25"/>
    </location>
</feature>
<dbReference type="OrthoDB" id="9782994at2"/>
<name>A0A106BM18_THIDE</name>
<dbReference type="PANTHER" id="PTHR37425:SF1">
    <property type="entry name" value="OUTER MEMBRANE PROTEIN"/>
    <property type="match status" value="1"/>
</dbReference>
<reference evidence="13 14" key="1">
    <citation type="journal article" date="2015" name="Appl. Environ. Microbiol.">
        <title>Aerobic and Anaerobic Thiosulfate Oxidation by a Cold-Adapted, Subglacial Chemoautotroph.</title>
        <authorList>
            <person name="Harrold Z.R."/>
            <person name="Skidmore M.L."/>
            <person name="Hamilton T.L."/>
            <person name="Desch L."/>
            <person name="Amada K."/>
            <person name="van Gelder W."/>
            <person name="Glover K."/>
            <person name="Roden E.E."/>
            <person name="Boyd E.S."/>
        </authorList>
    </citation>
    <scope>NUCLEOTIDE SEQUENCE [LARGE SCALE GENOMIC DNA]</scope>
    <source>
        <strain evidence="13 14">RG</strain>
    </source>
</reference>
<dbReference type="PATRIC" id="fig|36861.3.peg.1860"/>
<keyword evidence="7" id="KW-0862">Zinc</keyword>
<comment type="caution">
    <text evidence="13">The sequence shown here is derived from an EMBL/GenBank/DDBJ whole genome shotgun (WGS) entry which is preliminary data.</text>
</comment>
<evidence type="ECO:0000256" key="7">
    <source>
        <dbReference type="ARBA" id="ARBA00022833"/>
    </source>
</evidence>
<evidence type="ECO:0000256" key="8">
    <source>
        <dbReference type="ARBA" id="ARBA00023049"/>
    </source>
</evidence>
<evidence type="ECO:0000256" key="3">
    <source>
        <dbReference type="ARBA" id="ARBA00022670"/>
    </source>
</evidence>
<sequence>MNTTSRRKFLKLGMLAAALPLPAFARQGLFAPERRLGFHSLHTGEKAELPYWIEGEYVAESLAEINHVLRDHRTGEVAAIDTQLLDLLHRVSAAVAASRPFQVISGYRSPASNQMLANNSSGVATRSLHMQGKAIDVRLPGIQLADLRRAGLMLRGGGVGYYPGSNFVHLDVGRVRTWGG</sequence>